<evidence type="ECO:0000259" key="7">
    <source>
        <dbReference type="SMART" id="SM01168"/>
    </source>
</evidence>
<evidence type="ECO:0000256" key="1">
    <source>
        <dbReference type="ARBA" id="ARBA00004123"/>
    </source>
</evidence>
<dbReference type="PANTHER" id="PTHR13204:SF1">
    <property type="entry name" value="ESTER HYDROLASE C11ORF54"/>
    <property type="match status" value="1"/>
</dbReference>
<keyword evidence="3" id="KW-0479">Metal-binding</keyword>
<protein>
    <recommendedName>
        <fullName evidence="7">DUF1907 domain-containing protein</fullName>
    </recommendedName>
</protein>
<dbReference type="OrthoDB" id="5119241at2759"/>
<dbReference type="GO" id="GO:0016788">
    <property type="term" value="F:hydrolase activity, acting on ester bonds"/>
    <property type="evidence" value="ECO:0007669"/>
    <property type="project" value="TreeGrafter"/>
</dbReference>
<keyword evidence="6" id="KW-0539">Nucleus</keyword>
<reference evidence="8 9" key="1">
    <citation type="submission" date="2019-08" db="EMBL/GenBank/DDBJ databases">
        <title>The genome of the soybean aphid Biotype 1, its phylome, world population structure and adaptation to the North American continent.</title>
        <authorList>
            <person name="Giordano R."/>
            <person name="Donthu R.K."/>
            <person name="Hernandez A.G."/>
            <person name="Wright C.L."/>
            <person name="Zimin A.V."/>
        </authorList>
    </citation>
    <scope>NUCLEOTIDE SEQUENCE [LARGE SCALE GENOMIC DNA]</scope>
    <source>
        <tissue evidence="8">Whole aphids</tissue>
    </source>
</reference>
<dbReference type="AlphaFoldDB" id="A0A6G0T4A8"/>
<gene>
    <name evidence="8" type="ORF">AGLY_014787</name>
</gene>
<evidence type="ECO:0000256" key="3">
    <source>
        <dbReference type="ARBA" id="ARBA00022723"/>
    </source>
</evidence>
<evidence type="ECO:0000256" key="2">
    <source>
        <dbReference type="ARBA" id="ARBA00011245"/>
    </source>
</evidence>
<keyword evidence="4" id="KW-0378">Hydrolase</keyword>
<comment type="subunit">
    <text evidence="2">Monomer.</text>
</comment>
<proteinExistence type="predicted"/>
<keyword evidence="9" id="KW-1185">Reference proteome</keyword>
<dbReference type="EMBL" id="VYZN01000065">
    <property type="protein sequence ID" value="KAE9524737.1"/>
    <property type="molecule type" value="Genomic_DNA"/>
</dbReference>
<organism evidence="8 9">
    <name type="scientific">Aphis glycines</name>
    <name type="common">Soybean aphid</name>
    <dbReference type="NCBI Taxonomy" id="307491"/>
    <lineage>
        <taxon>Eukaryota</taxon>
        <taxon>Metazoa</taxon>
        <taxon>Ecdysozoa</taxon>
        <taxon>Arthropoda</taxon>
        <taxon>Hexapoda</taxon>
        <taxon>Insecta</taxon>
        <taxon>Pterygota</taxon>
        <taxon>Neoptera</taxon>
        <taxon>Paraneoptera</taxon>
        <taxon>Hemiptera</taxon>
        <taxon>Sternorrhyncha</taxon>
        <taxon>Aphidomorpha</taxon>
        <taxon>Aphidoidea</taxon>
        <taxon>Aphididae</taxon>
        <taxon>Aphidini</taxon>
        <taxon>Aphis</taxon>
        <taxon>Aphis</taxon>
    </lineage>
</organism>
<feature type="domain" description="DUF1907" evidence="7">
    <location>
        <begin position="35"/>
        <end position="329"/>
    </location>
</feature>
<evidence type="ECO:0000256" key="5">
    <source>
        <dbReference type="ARBA" id="ARBA00022833"/>
    </source>
</evidence>
<dbReference type="InterPro" id="IPR015021">
    <property type="entry name" value="C11orf54_DUF1907"/>
</dbReference>
<evidence type="ECO:0000256" key="4">
    <source>
        <dbReference type="ARBA" id="ARBA00022801"/>
    </source>
</evidence>
<sequence>MATENCNFPSTLDMNELPIVRIKLNTPPLKCIVKAILPDLLDNFENASAEVVQCPDLTQPPFNLASEGLNGDENVFDIGDITNLIPSIKREKLYNIKDLKRITGSDPLVIIGACAGPYPFFGVDSEASILSLYRLINLCVENVKMTGDRVKNGTHVHMMKSDDAAAECCHKSLPDDEMRFSMMANFFTSNGFKGEVLKIVCEIRKGPLSFSTCIREALEKHFGDEIIAIGGVILIENGKVKVHVIKPSLAKIPLQSEKELGKLVNFIELSPPSVGVGCIVSHDPGLNLRLQHFHLYTDRNQGGHYHIDTEPNTIKYTGYFGVSKQFTKIDQSNFML</sequence>
<comment type="subcellular location">
    <subcellularLocation>
        <location evidence="1">Nucleus</location>
    </subcellularLocation>
</comment>
<evidence type="ECO:0000256" key="6">
    <source>
        <dbReference type="ARBA" id="ARBA00023242"/>
    </source>
</evidence>
<dbReference type="SMART" id="SM01168">
    <property type="entry name" value="DUF1907"/>
    <property type="match status" value="1"/>
</dbReference>
<dbReference type="GO" id="GO:0008270">
    <property type="term" value="F:zinc ion binding"/>
    <property type="evidence" value="ECO:0007669"/>
    <property type="project" value="TreeGrafter"/>
</dbReference>
<dbReference type="SUPFAM" id="SSF117856">
    <property type="entry name" value="AF0104/ALDC/Ptd012-like"/>
    <property type="match status" value="1"/>
</dbReference>
<dbReference type="Pfam" id="PF08925">
    <property type="entry name" value="DUF1907"/>
    <property type="match status" value="1"/>
</dbReference>
<dbReference type="CDD" id="cd17298">
    <property type="entry name" value="DUF1907"/>
    <property type="match status" value="1"/>
</dbReference>
<keyword evidence="5" id="KW-0862">Zinc</keyword>
<dbReference type="PANTHER" id="PTHR13204">
    <property type="entry name" value="PTD012 PROTEIN"/>
    <property type="match status" value="1"/>
</dbReference>
<comment type="caution">
    <text evidence="8">The sequence shown here is derived from an EMBL/GenBank/DDBJ whole genome shotgun (WGS) entry which is preliminary data.</text>
</comment>
<name>A0A6G0T4A8_APHGL</name>
<accession>A0A6G0T4A8</accession>
<evidence type="ECO:0000313" key="9">
    <source>
        <dbReference type="Proteomes" id="UP000475862"/>
    </source>
</evidence>
<evidence type="ECO:0000313" key="8">
    <source>
        <dbReference type="EMBL" id="KAE9524737.1"/>
    </source>
</evidence>
<dbReference type="Proteomes" id="UP000475862">
    <property type="component" value="Unassembled WGS sequence"/>
</dbReference>
<dbReference type="GO" id="GO:0005634">
    <property type="term" value="C:nucleus"/>
    <property type="evidence" value="ECO:0007669"/>
    <property type="project" value="UniProtKB-SubCell"/>
</dbReference>